<name>A0A8T2QTB4_CERRI</name>
<proteinExistence type="predicted"/>
<reference evidence="1" key="1">
    <citation type="submission" date="2021-08" db="EMBL/GenBank/DDBJ databases">
        <title>WGS assembly of Ceratopteris richardii.</title>
        <authorList>
            <person name="Marchant D.B."/>
            <person name="Chen G."/>
            <person name="Jenkins J."/>
            <person name="Shu S."/>
            <person name="Leebens-Mack J."/>
            <person name="Grimwood J."/>
            <person name="Schmutz J."/>
            <person name="Soltis P."/>
            <person name="Soltis D."/>
            <person name="Chen Z.-H."/>
        </authorList>
    </citation>
    <scope>NUCLEOTIDE SEQUENCE</scope>
    <source>
        <strain evidence="1">Whitten #5841</strain>
        <tissue evidence="1">Leaf</tissue>
    </source>
</reference>
<evidence type="ECO:0000313" key="1">
    <source>
        <dbReference type="EMBL" id="KAH7286834.1"/>
    </source>
</evidence>
<dbReference type="Proteomes" id="UP000825935">
    <property type="component" value="Chromosome 32"/>
</dbReference>
<organism evidence="1 2">
    <name type="scientific">Ceratopteris richardii</name>
    <name type="common">Triangle waterfern</name>
    <dbReference type="NCBI Taxonomy" id="49495"/>
    <lineage>
        <taxon>Eukaryota</taxon>
        <taxon>Viridiplantae</taxon>
        <taxon>Streptophyta</taxon>
        <taxon>Embryophyta</taxon>
        <taxon>Tracheophyta</taxon>
        <taxon>Polypodiopsida</taxon>
        <taxon>Polypodiidae</taxon>
        <taxon>Polypodiales</taxon>
        <taxon>Pteridineae</taxon>
        <taxon>Pteridaceae</taxon>
        <taxon>Parkerioideae</taxon>
        <taxon>Ceratopteris</taxon>
    </lineage>
</organism>
<dbReference type="EMBL" id="CM035437">
    <property type="protein sequence ID" value="KAH7286834.1"/>
    <property type="molecule type" value="Genomic_DNA"/>
</dbReference>
<keyword evidence="2" id="KW-1185">Reference proteome</keyword>
<evidence type="ECO:0000313" key="2">
    <source>
        <dbReference type="Proteomes" id="UP000825935"/>
    </source>
</evidence>
<comment type="caution">
    <text evidence="1">The sequence shown here is derived from an EMBL/GenBank/DDBJ whole genome shotgun (WGS) entry which is preliminary data.</text>
</comment>
<dbReference type="AlphaFoldDB" id="A0A8T2QTB4"/>
<gene>
    <name evidence="1" type="ORF">KP509_32G024200</name>
</gene>
<protein>
    <submittedName>
        <fullName evidence="1">Uncharacterized protein</fullName>
    </submittedName>
</protein>
<accession>A0A8T2QTB4</accession>
<sequence length="113" mass="11875">MGVPLILHPSMRGLQGLIGPSLGACPRAHLAIIGGALRVLRGTMGASRKGIWGTVSHVLGPPHPSSLAPLTFFIQGLEGFGRLALRCQIVCNCEGDLIKHPTFCVPFASSPNR</sequence>